<dbReference type="KEGG" id="aac:Aaci_0466"/>
<dbReference type="PROSITE" id="PS50943">
    <property type="entry name" value="HTH_CROC1"/>
    <property type="match status" value="1"/>
</dbReference>
<dbReference type="SUPFAM" id="SSF47413">
    <property type="entry name" value="lambda repressor-like DNA-binding domains"/>
    <property type="match status" value="1"/>
</dbReference>
<evidence type="ECO:0000313" key="3">
    <source>
        <dbReference type="Proteomes" id="UP000001917"/>
    </source>
</evidence>
<feature type="domain" description="HTH cro/C1-type" evidence="1">
    <location>
        <begin position="20"/>
        <end position="60"/>
    </location>
</feature>
<dbReference type="STRING" id="521098.Aaci_0466"/>
<protein>
    <submittedName>
        <fullName evidence="2">Transcriptional regulator, XRE family</fullName>
    </submittedName>
</protein>
<dbReference type="AlphaFoldDB" id="C8WS90"/>
<dbReference type="EMBL" id="CP001727">
    <property type="protein sequence ID" value="ACV57524.1"/>
    <property type="molecule type" value="Genomic_DNA"/>
</dbReference>
<gene>
    <name evidence="2" type="ordered locus">Aaci_0466</name>
</gene>
<dbReference type="Gene3D" id="1.10.260.40">
    <property type="entry name" value="lambda repressor-like DNA-binding domains"/>
    <property type="match status" value="1"/>
</dbReference>
<proteinExistence type="predicted"/>
<evidence type="ECO:0000313" key="2">
    <source>
        <dbReference type="EMBL" id="ACV57524.1"/>
    </source>
</evidence>
<dbReference type="InterPro" id="IPR001387">
    <property type="entry name" value="Cro/C1-type_HTH"/>
</dbReference>
<dbReference type="GO" id="GO:0003677">
    <property type="term" value="F:DNA binding"/>
    <property type="evidence" value="ECO:0007669"/>
    <property type="project" value="InterPro"/>
</dbReference>
<name>C8WS90_ALIAD</name>
<organism evidence="2 3">
    <name type="scientific">Alicyclobacillus acidocaldarius subsp. acidocaldarius (strain ATCC 27009 / DSM 446 / BCRC 14685 / JCM 5260 / KCTC 1825 / NBRC 15652 / NCIMB 11725 / NRRL B-14509 / 104-IA)</name>
    <name type="common">Bacillus acidocaldarius</name>
    <dbReference type="NCBI Taxonomy" id="521098"/>
    <lineage>
        <taxon>Bacteria</taxon>
        <taxon>Bacillati</taxon>
        <taxon>Bacillota</taxon>
        <taxon>Bacilli</taxon>
        <taxon>Bacillales</taxon>
        <taxon>Alicyclobacillaceae</taxon>
        <taxon>Alicyclobacillus</taxon>
    </lineage>
</organism>
<dbReference type="SMART" id="SM00530">
    <property type="entry name" value="HTH_XRE"/>
    <property type="match status" value="1"/>
</dbReference>
<dbReference type="CDD" id="cd00093">
    <property type="entry name" value="HTH_XRE"/>
    <property type="match status" value="1"/>
</dbReference>
<dbReference type="InterPro" id="IPR010982">
    <property type="entry name" value="Lambda_DNA-bd_dom_sf"/>
</dbReference>
<keyword evidence="3" id="KW-1185">Reference proteome</keyword>
<evidence type="ECO:0000259" key="1">
    <source>
        <dbReference type="PROSITE" id="PS50943"/>
    </source>
</evidence>
<reference evidence="3" key="1">
    <citation type="submission" date="2009-09" db="EMBL/GenBank/DDBJ databases">
        <title>The complete chromosome of Alicyclobacillus acidocaldarius subsp. acidocaldarius DSM 446.</title>
        <authorList>
            <consortium name="US DOE Joint Genome Institute (JGI-PGF)"/>
            <person name="Lucas S."/>
            <person name="Copeland A."/>
            <person name="Lapidus A."/>
            <person name="Glavina del Rio T."/>
            <person name="Dalin E."/>
            <person name="Tice H."/>
            <person name="Bruce D."/>
            <person name="Goodwin L."/>
            <person name="Pitluck S."/>
            <person name="Kyrpides N."/>
            <person name="Mavromatis K."/>
            <person name="Ivanova N."/>
            <person name="Ovchinnikova G."/>
            <person name="Chertkov O."/>
            <person name="Sims D."/>
            <person name="Brettin T."/>
            <person name="Detter J.C."/>
            <person name="Han C."/>
            <person name="Larimer F."/>
            <person name="Land M."/>
            <person name="Hauser L."/>
            <person name="Markowitz V."/>
            <person name="Cheng J.-F."/>
            <person name="Hugenholtz P."/>
            <person name="Woyke T."/>
            <person name="Wu D."/>
            <person name="Pukall R."/>
            <person name="Klenk H.-P."/>
            <person name="Eisen J.A."/>
        </authorList>
    </citation>
    <scope>NUCLEOTIDE SEQUENCE [LARGE SCALE GENOMIC DNA]</scope>
    <source>
        <strain evidence="3">ATCC 27009 / DSM 446 / BCRC 14685 / JCM 5260 / KCTC 1825 / NBRC 15652 / NCIMB 11725 / NRRL B-14509 / 104-IA</strain>
    </source>
</reference>
<dbReference type="HOGENOM" id="CLU_066192_44_5_9"/>
<dbReference type="Pfam" id="PF01381">
    <property type="entry name" value="HTH_3"/>
    <property type="match status" value="1"/>
</dbReference>
<dbReference type="Proteomes" id="UP000001917">
    <property type="component" value="Chromosome"/>
</dbReference>
<sequence>MSGVRTKLVEARGDKPRSLVARELGITPQALGMIERGQRTPRFSLMQKIADYYGKSVDELFREEHSTCP</sequence>
<accession>C8WS90</accession>
<dbReference type="RefSeq" id="WP_012809890.1">
    <property type="nucleotide sequence ID" value="NC_013205.1"/>
</dbReference>
<dbReference type="eggNOG" id="COG1476">
    <property type="taxonomic scope" value="Bacteria"/>
</dbReference>
<reference evidence="2 3" key="2">
    <citation type="journal article" date="2010" name="Stand. Genomic Sci.">
        <title>Complete genome sequence of Alicyclobacillus acidocaldarius type strain (104-IA).</title>
        <authorList>
            <person name="Mavromatis K."/>
            <person name="Sikorski J."/>
            <person name="Lapidus A."/>
            <person name="Glavina Del Rio T."/>
            <person name="Copeland A."/>
            <person name="Tice H."/>
            <person name="Cheng J.F."/>
            <person name="Lucas S."/>
            <person name="Chen F."/>
            <person name="Nolan M."/>
            <person name="Bruce D."/>
            <person name="Goodwin L."/>
            <person name="Pitluck S."/>
            <person name="Ivanova N."/>
            <person name="Ovchinnikova G."/>
            <person name="Pati A."/>
            <person name="Chen A."/>
            <person name="Palaniappan K."/>
            <person name="Land M."/>
            <person name="Hauser L."/>
            <person name="Chang Y.J."/>
            <person name="Jeffries C.D."/>
            <person name="Chain P."/>
            <person name="Meincke L."/>
            <person name="Sims D."/>
            <person name="Chertkov O."/>
            <person name="Han C."/>
            <person name="Brettin T."/>
            <person name="Detter J.C."/>
            <person name="Wahrenburg C."/>
            <person name="Rohde M."/>
            <person name="Pukall R."/>
            <person name="Goker M."/>
            <person name="Bristow J."/>
            <person name="Eisen J.A."/>
            <person name="Markowitz V."/>
            <person name="Hugenholtz P."/>
            <person name="Klenk H.P."/>
            <person name="Kyrpides N.C."/>
        </authorList>
    </citation>
    <scope>NUCLEOTIDE SEQUENCE [LARGE SCALE GENOMIC DNA]</scope>
    <source>
        <strain evidence="3">ATCC 27009 / DSM 446 / BCRC 14685 / JCM 5260 / KCTC 1825 / NBRC 15652 / NCIMB 11725 / NRRL B-14509 / 104-IA</strain>
    </source>
</reference>